<proteinExistence type="predicted"/>
<reference evidence="2 3" key="1">
    <citation type="submission" date="2023-10" db="EMBL/GenBank/DDBJ databases">
        <title>Glaciecola aquimarina strain GGW-M5 nov., isolated from a coastal seawater.</title>
        <authorList>
            <person name="Bayburt H."/>
            <person name="Kim J.M."/>
            <person name="Choi B.J."/>
            <person name="Jeon C.O."/>
        </authorList>
    </citation>
    <scope>NUCLEOTIDE SEQUENCE [LARGE SCALE GENOMIC DNA]</scope>
    <source>
        <strain evidence="2 3">KCTC 32108</strain>
    </source>
</reference>
<dbReference type="SUPFAM" id="SSF52833">
    <property type="entry name" value="Thioredoxin-like"/>
    <property type="match status" value="1"/>
</dbReference>
<organism evidence="2 3">
    <name type="scientific">Paraglaciecola aquimarina</name>
    <dbReference type="NCBI Taxonomy" id="1235557"/>
    <lineage>
        <taxon>Bacteria</taxon>
        <taxon>Pseudomonadati</taxon>
        <taxon>Pseudomonadota</taxon>
        <taxon>Gammaproteobacteria</taxon>
        <taxon>Alteromonadales</taxon>
        <taxon>Alteromonadaceae</taxon>
        <taxon>Paraglaciecola</taxon>
    </lineage>
</organism>
<sequence length="159" mass="17570">MYKYVVSFVLLISMSQALGNVSPADNGPYVGDISAKQLLNQYPEFKQNYHAYQPSTVEKNAVKSIQGKSLVVLFGTWCHDSEREVPRLLKLLEVAAVNLASLSLVAVDRSKQDPAGTHSKFDLKYTPTFILLDGDIELGRVIESPTQSLGEDLAKLLKE</sequence>
<dbReference type="EMBL" id="JAWDIO010000002">
    <property type="protein sequence ID" value="MDU0352774.1"/>
    <property type="molecule type" value="Genomic_DNA"/>
</dbReference>
<protein>
    <submittedName>
        <fullName evidence="2">Thioredoxin</fullName>
    </submittedName>
</protein>
<gene>
    <name evidence="2" type="ORF">RS130_01510</name>
</gene>
<dbReference type="Proteomes" id="UP001247805">
    <property type="component" value="Unassembled WGS sequence"/>
</dbReference>
<dbReference type="Gene3D" id="3.40.30.10">
    <property type="entry name" value="Glutaredoxin"/>
    <property type="match status" value="1"/>
</dbReference>
<keyword evidence="3" id="KW-1185">Reference proteome</keyword>
<feature type="chain" id="PRO_5047140563" evidence="1">
    <location>
        <begin position="20"/>
        <end position="159"/>
    </location>
</feature>
<evidence type="ECO:0000313" key="2">
    <source>
        <dbReference type="EMBL" id="MDU0352774.1"/>
    </source>
</evidence>
<evidence type="ECO:0000256" key="1">
    <source>
        <dbReference type="SAM" id="SignalP"/>
    </source>
</evidence>
<name>A0ABU3SRX6_9ALTE</name>
<feature type="signal peptide" evidence="1">
    <location>
        <begin position="1"/>
        <end position="19"/>
    </location>
</feature>
<accession>A0ABU3SRX6</accession>
<dbReference type="InterPro" id="IPR036249">
    <property type="entry name" value="Thioredoxin-like_sf"/>
</dbReference>
<comment type="caution">
    <text evidence="2">The sequence shown here is derived from an EMBL/GenBank/DDBJ whole genome shotgun (WGS) entry which is preliminary data.</text>
</comment>
<evidence type="ECO:0000313" key="3">
    <source>
        <dbReference type="Proteomes" id="UP001247805"/>
    </source>
</evidence>
<keyword evidence="1" id="KW-0732">Signal</keyword>
<dbReference type="RefSeq" id="WP_316024482.1">
    <property type="nucleotide sequence ID" value="NZ_JAWDIO010000002.1"/>
</dbReference>